<gene>
    <name evidence="1" type="ORF">NCTC1935_01795</name>
</gene>
<protein>
    <submittedName>
        <fullName evidence="1">ABC-type spermidine/putrescine transport systems, ATPase components</fullName>
    </submittedName>
</protein>
<reference evidence="1" key="1">
    <citation type="submission" date="2019-02" db="EMBL/GenBank/DDBJ databases">
        <authorList>
            <consortium name="Pathogen Informatics"/>
        </authorList>
    </citation>
    <scope>NUCLEOTIDE SEQUENCE</scope>
    <source>
        <strain evidence="1">3012STDY6733949</strain>
    </source>
</reference>
<dbReference type="PANTHER" id="PTHR43393">
    <property type="entry name" value="CYTOKININ RIBOSIDE 5'-MONOPHOSPHATE PHOSPHORIBOHYDROLASE"/>
    <property type="match status" value="1"/>
</dbReference>
<dbReference type="InterPro" id="IPR041164">
    <property type="entry name" value="LDcluster4"/>
</dbReference>
<dbReference type="InterPro" id="IPR052341">
    <property type="entry name" value="LOG_family_nucleotidases"/>
</dbReference>
<dbReference type="Gene3D" id="3.40.50.450">
    <property type="match status" value="1"/>
</dbReference>
<sequence>MQRCRDCRSGAAGFAPPHPADTDAAVAMIERPSTRRPVQVAVCGPRDCSATQAADAREIGRLLARAGAVVLCGGGTGVMAAVADGAAAAGGLVIGVRPDADRTAACPGLSAVLYTDMGEARNAILVRSADAVVVVGGSWGTLSELALAHHRGDIPVISLHGWRLLDADGHPLDTGHIAHSPAEAVELALANLG</sequence>
<dbReference type="EMBL" id="CAACYE010000005">
    <property type="protein sequence ID" value="VFA83967.1"/>
    <property type="molecule type" value="Genomic_DNA"/>
</dbReference>
<proteinExistence type="predicted"/>
<dbReference type="PANTHER" id="PTHR43393:SF3">
    <property type="entry name" value="LYSINE DECARBOXYLASE-LIKE PROTEIN"/>
    <property type="match status" value="1"/>
</dbReference>
<dbReference type="AlphaFoldDB" id="A0A449GYJ7"/>
<dbReference type="SUPFAM" id="SSF102405">
    <property type="entry name" value="MCP/YpsA-like"/>
    <property type="match status" value="1"/>
</dbReference>
<dbReference type="Pfam" id="PF18306">
    <property type="entry name" value="LDcluster4"/>
    <property type="match status" value="1"/>
</dbReference>
<evidence type="ECO:0000313" key="1">
    <source>
        <dbReference type="EMBL" id="VFA83967.1"/>
    </source>
</evidence>
<organism evidence="1">
    <name type="scientific">Nocardia farcinica</name>
    <dbReference type="NCBI Taxonomy" id="37329"/>
    <lineage>
        <taxon>Bacteria</taxon>
        <taxon>Bacillati</taxon>
        <taxon>Actinomycetota</taxon>
        <taxon>Actinomycetes</taxon>
        <taxon>Mycobacteriales</taxon>
        <taxon>Nocardiaceae</taxon>
        <taxon>Nocardia</taxon>
    </lineage>
</organism>
<dbReference type="RefSeq" id="WP_137352910.1">
    <property type="nucleotide sequence ID" value="NZ_CAACYE020000001.1"/>
</dbReference>
<name>A0A449GYJ7_NOCFR</name>
<accession>A0A449GYJ7</accession>
<dbReference type="GO" id="GO:0005829">
    <property type="term" value="C:cytosol"/>
    <property type="evidence" value="ECO:0007669"/>
    <property type="project" value="TreeGrafter"/>
</dbReference>